<keyword evidence="1" id="KW-0472">Membrane</keyword>
<accession>A0A450UP46</accession>
<reference evidence="2" key="1">
    <citation type="submission" date="2019-02" db="EMBL/GenBank/DDBJ databases">
        <authorList>
            <person name="Gruber-Vodicka R. H."/>
            <person name="Seah K. B. B."/>
        </authorList>
    </citation>
    <scope>NUCLEOTIDE SEQUENCE</scope>
    <source>
        <strain evidence="2">BECK_M6</strain>
    </source>
</reference>
<evidence type="ECO:0000313" key="2">
    <source>
        <dbReference type="EMBL" id="VFJ94240.1"/>
    </source>
</evidence>
<keyword evidence="1" id="KW-1133">Transmembrane helix</keyword>
<gene>
    <name evidence="2" type="ORF">BECKLFY1418A_GA0070994_103822</name>
</gene>
<dbReference type="EMBL" id="CAADFH010000038">
    <property type="protein sequence ID" value="VFJ94240.1"/>
    <property type="molecule type" value="Genomic_DNA"/>
</dbReference>
<proteinExistence type="predicted"/>
<sequence length="156" mass="17405">MKSNRCRNFNEFADAIKNIAMLSILVLTLLYFMLPPFEIFFKDKALGGSYWFYVGSWSKLKNKYTEVLYALQDSDFNKDDGSLTTGNIIRATADSIVGRTLMGTQKGKVSYIGGKNDCLYVLDSGSLPLETLGSVSVSLETNKNAIWVKAIPRMCD</sequence>
<name>A0A450UP46_9GAMM</name>
<dbReference type="AlphaFoldDB" id="A0A450UP46"/>
<evidence type="ECO:0000256" key="1">
    <source>
        <dbReference type="SAM" id="Phobius"/>
    </source>
</evidence>
<feature type="transmembrane region" description="Helical" evidence="1">
    <location>
        <begin position="12"/>
        <end position="34"/>
    </location>
</feature>
<keyword evidence="1" id="KW-0812">Transmembrane</keyword>
<organism evidence="2">
    <name type="scientific">Candidatus Kentrum sp. LFY</name>
    <dbReference type="NCBI Taxonomy" id="2126342"/>
    <lineage>
        <taxon>Bacteria</taxon>
        <taxon>Pseudomonadati</taxon>
        <taxon>Pseudomonadota</taxon>
        <taxon>Gammaproteobacteria</taxon>
        <taxon>Candidatus Kentrum</taxon>
    </lineage>
</organism>
<protein>
    <submittedName>
        <fullName evidence="2">Uncharacterized protein</fullName>
    </submittedName>
</protein>